<organism evidence="2 3">
    <name type="scientific">Advenella kashmirensis</name>
    <dbReference type="NCBI Taxonomy" id="310575"/>
    <lineage>
        <taxon>Bacteria</taxon>
        <taxon>Pseudomonadati</taxon>
        <taxon>Pseudomonadota</taxon>
        <taxon>Betaproteobacteria</taxon>
        <taxon>Burkholderiales</taxon>
        <taxon>Alcaligenaceae</taxon>
    </lineage>
</organism>
<dbReference type="CDD" id="cd08948">
    <property type="entry name" value="5beta-POR_like_SDR_a"/>
    <property type="match status" value="1"/>
</dbReference>
<proteinExistence type="predicted"/>
<dbReference type="InterPro" id="IPR001509">
    <property type="entry name" value="Epimerase_deHydtase"/>
</dbReference>
<name>A0A356LM12_9BURK</name>
<dbReference type="PANTHER" id="PTHR32487">
    <property type="entry name" value="3-OXO-DELTA(4,5)-STEROID 5-BETA-REDUCTASE"/>
    <property type="match status" value="1"/>
</dbReference>
<dbReference type="PANTHER" id="PTHR32487:SF0">
    <property type="entry name" value="3-OXO-DELTA(4,5)-STEROID 5-BETA-REDUCTASE"/>
    <property type="match status" value="1"/>
</dbReference>
<dbReference type="EMBL" id="DOEK01000047">
    <property type="protein sequence ID" value="HBP31996.1"/>
    <property type="molecule type" value="Genomic_DNA"/>
</dbReference>
<accession>A0A356LM12</accession>
<dbReference type="AlphaFoldDB" id="A0A356LM12"/>
<evidence type="ECO:0000259" key="1">
    <source>
        <dbReference type="Pfam" id="PF01370"/>
    </source>
</evidence>
<reference evidence="2 3" key="1">
    <citation type="journal article" date="2018" name="Nat. Biotechnol.">
        <title>A standardized bacterial taxonomy based on genome phylogeny substantially revises the tree of life.</title>
        <authorList>
            <person name="Parks D.H."/>
            <person name="Chuvochina M."/>
            <person name="Waite D.W."/>
            <person name="Rinke C."/>
            <person name="Skarshewski A."/>
            <person name="Chaumeil P.A."/>
            <person name="Hugenholtz P."/>
        </authorList>
    </citation>
    <scope>NUCLEOTIDE SEQUENCE [LARGE SCALE GENOMIC DNA]</scope>
    <source>
        <strain evidence="2">UBA10707</strain>
    </source>
</reference>
<gene>
    <name evidence="2" type="ORF">DD666_21625</name>
</gene>
<dbReference type="InterPro" id="IPR055222">
    <property type="entry name" value="PRISE-like_Rossmann-fold"/>
</dbReference>
<dbReference type="Proteomes" id="UP000264036">
    <property type="component" value="Unassembled WGS sequence"/>
</dbReference>
<evidence type="ECO:0000313" key="3">
    <source>
        <dbReference type="Proteomes" id="UP000264036"/>
    </source>
</evidence>
<feature type="domain" description="NAD-dependent epimerase/dehydratase" evidence="1">
    <location>
        <begin position="5"/>
        <end position="241"/>
    </location>
</feature>
<dbReference type="Gene3D" id="3.40.50.720">
    <property type="entry name" value="NAD(P)-binding Rossmann-like Domain"/>
    <property type="match status" value="1"/>
</dbReference>
<sequence length="361" mass="40404">MSRTIVITGASGLVGSATIDSFLNADWDVISVSRRRPEVFSDKKFTHLSVDLQDPEACNASFGSLSQVTHVAYTAVYEKPGLIAGWTDPEQMSTNLTMLKNVITPLSKAATLQHVSLLQGTKAYGAHLHPIRVPARERELRDDHPNSYWFQEDYIREKSAELGFGWTIFRPTIVLGPNVGVAMNTIPVIGIYASLCRELGRPFSYPGHICYPREAVDVRLIGDAIVWAANNPNAWGEHYNLTNGEVFSWRDLWPTLADYFKVDLGPDVPLRLSDYLPDQEDLWAKIVTKYGLRPMSLSDILGQSHFSADARFGYGLTELPSPTFVSTVKIKQAGFTQTYDTEQCVKHWLNVLMDRKIIPTP</sequence>
<protein>
    <submittedName>
        <fullName evidence="2">Short-chain dehydrogenase</fullName>
    </submittedName>
</protein>
<comment type="caution">
    <text evidence="2">The sequence shown here is derived from an EMBL/GenBank/DDBJ whole genome shotgun (WGS) entry which is preliminary data.</text>
</comment>
<dbReference type="Pfam" id="PF01370">
    <property type="entry name" value="Epimerase"/>
    <property type="match status" value="1"/>
</dbReference>
<evidence type="ECO:0000313" key="2">
    <source>
        <dbReference type="EMBL" id="HBP31996.1"/>
    </source>
</evidence>
<dbReference type="InterPro" id="IPR036291">
    <property type="entry name" value="NAD(P)-bd_dom_sf"/>
</dbReference>
<dbReference type="SUPFAM" id="SSF51735">
    <property type="entry name" value="NAD(P)-binding Rossmann-fold domains"/>
    <property type="match status" value="1"/>
</dbReference>